<proteinExistence type="predicted"/>
<organism evidence="3 4">
    <name type="scientific">Pseudaquabacterium inlustre</name>
    <dbReference type="NCBI Taxonomy" id="2984192"/>
    <lineage>
        <taxon>Bacteria</taxon>
        <taxon>Pseudomonadati</taxon>
        <taxon>Pseudomonadota</taxon>
        <taxon>Betaproteobacteria</taxon>
        <taxon>Burkholderiales</taxon>
        <taxon>Sphaerotilaceae</taxon>
        <taxon>Pseudaquabacterium</taxon>
    </lineage>
</organism>
<reference evidence="3 4" key="1">
    <citation type="submission" date="2024-04" db="EMBL/GenBank/DDBJ databases">
        <title>Novel species of the genus Ideonella isolated from streams.</title>
        <authorList>
            <person name="Lu H."/>
        </authorList>
    </citation>
    <scope>NUCLEOTIDE SEQUENCE [LARGE SCALE GENOMIC DNA]</scope>
    <source>
        <strain evidence="3 4">DXS22W</strain>
    </source>
</reference>
<feature type="region of interest" description="Disordered" evidence="1">
    <location>
        <begin position="325"/>
        <end position="347"/>
    </location>
</feature>
<gene>
    <name evidence="3" type="ORF">AACH10_14855</name>
</gene>
<evidence type="ECO:0000259" key="2">
    <source>
        <dbReference type="SMART" id="SM00091"/>
    </source>
</evidence>
<dbReference type="InterPro" id="IPR029016">
    <property type="entry name" value="GAF-like_dom_sf"/>
</dbReference>
<comment type="caution">
    <text evidence="3">The sequence shown here is derived from an EMBL/GenBank/DDBJ whole genome shotgun (WGS) entry which is preliminary data.</text>
</comment>
<evidence type="ECO:0000313" key="3">
    <source>
        <dbReference type="EMBL" id="MEK8051526.1"/>
    </source>
</evidence>
<evidence type="ECO:0000313" key="4">
    <source>
        <dbReference type="Proteomes" id="UP001365405"/>
    </source>
</evidence>
<name>A0ABU9CKS4_9BURK</name>
<dbReference type="InterPro" id="IPR002197">
    <property type="entry name" value="HTH_Fis"/>
</dbReference>
<keyword evidence="4" id="KW-1185">Reference proteome</keyword>
<protein>
    <submittedName>
        <fullName evidence="3">Helix-turn-helix domain-containing protein</fullName>
    </submittedName>
</protein>
<dbReference type="Gene3D" id="3.30.450.40">
    <property type="match status" value="1"/>
</dbReference>
<sequence>MIASEFDSRLQAVRSLYRVSPWIQPRADEEPLVRSWQRCHDAGMREHETVNFELVGRAMLSELDDRWGSLVRAARPETERLASTVSGAGCAVMLFNPRGVVIDRLAHDAALHPVLRAASRVGVNVAERCVGTTAPAIALADGVPYLVGRDAHFFANVRPFFCVAAPIDSPRGERLAALDITCYDSVPGFDVYSLVVDAAMAIENSLFQASDDRVVVHFHPRPEMVNTALEALMEVDGSGTVVGVNRAASRLLNQPRSALLGRPFAQLFDRRLGALFGATLRQGGDLVEMHSRDGLLVMARFECAARGGATLGARAAFATSADAADLPPGLARPPEPEARGTEASLSMREVERRTIEDALAAHDGNVSAAARQLGISRSTIYRRLGITPGAH</sequence>
<dbReference type="Proteomes" id="UP001365405">
    <property type="component" value="Unassembled WGS sequence"/>
</dbReference>
<dbReference type="SUPFAM" id="SSF55785">
    <property type="entry name" value="PYP-like sensor domain (PAS domain)"/>
    <property type="match status" value="1"/>
</dbReference>
<dbReference type="InterPro" id="IPR009057">
    <property type="entry name" value="Homeodomain-like_sf"/>
</dbReference>
<dbReference type="SMART" id="SM00091">
    <property type="entry name" value="PAS"/>
    <property type="match status" value="1"/>
</dbReference>
<dbReference type="Gene3D" id="1.10.10.60">
    <property type="entry name" value="Homeodomain-like"/>
    <property type="match status" value="1"/>
</dbReference>
<dbReference type="SUPFAM" id="SSF46689">
    <property type="entry name" value="Homeodomain-like"/>
    <property type="match status" value="1"/>
</dbReference>
<dbReference type="Gene3D" id="3.30.450.20">
    <property type="entry name" value="PAS domain"/>
    <property type="match status" value="1"/>
</dbReference>
<dbReference type="Pfam" id="PF00989">
    <property type="entry name" value="PAS"/>
    <property type="match status" value="1"/>
</dbReference>
<feature type="domain" description="PAS" evidence="2">
    <location>
        <begin position="219"/>
        <end position="285"/>
    </location>
</feature>
<accession>A0ABU9CKS4</accession>
<dbReference type="EMBL" id="JBBUTH010000008">
    <property type="protein sequence ID" value="MEK8051526.1"/>
    <property type="molecule type" value="Genomic_DNA"/>
</dbReference>
<dbReference type="InterPro" id="IPR013767">
    <property type="entry name" value="PAS_fold"/>
</dbReference>
<dbReference type="CDD" id="cd00130">
    <property type="entry name" value="PAS"/>
    <property type="match status" value="1"/>
</dbReference>
<dbReference type="InterPro" id="IPR000014">
    <property type="entry name" value="PAS"/>
</dbReference>
<dbReference type="RefSeq" id="WP_341411226.1">
    <property type="nucleotide sequence ID" value="NZ_JBBUTH010000008.1"/>
</dbReference>
<dbReference type="Pfam" id="PF02954">
    <property type="entry name" value="HTH_8"/>
    <property type="match status" value="1"/>
</dbReference>
<dbReference type="SUPFAM" id="SSF55781">
    <property type="entry name" value="GAF domain-like"/>
    <property type="match status" value="1"/>
</dbReference>
<evidence type="ECO:0000256" key="1">
    <source>
        <dbReference type="SAM" id="MobiDB-lite"/>
    </source>
</evidence>
<dbReference type="InterPro" id="IPR035965">
    <property type="entry name" value="PAS-like_dom_sf"/>
</dbReference>